<protein>
    <recommendedName>
        <fullName evidence="1">CheW-like domain-containing protein</fullName>
    </recommendedName>
</protein>
<accession>A0A6I3T045</accession>
<dbReference type="Proteomes" id="UP000430634">
    <property type="component" value="Unassembled WGS sequence"/>
</dbReference>
<dbReference type="Gene3D" id="2.40.50.180">
    <property type="entry name" value="CheA-289, Domain 4"/>
    <property type="match status" value="1"/>
</dbReference>
<proteinExistence type="predicted"/>
<comment type="caution">
    <text evidence="2">The sequence shown here is derived from an EMBL/GenBank/DDBJ whole genome shotgun (WGS) entry which is preliminary data.</text>
</comment>
<sequence>MKSSLEGRHIMNNLGFAPVEKQERHPVFQQYITFNVAEVEYAVELSVVQEVRSLRALIRTNPDNEVSSGSAIVGHMLVHLVDLRAQSERSETYYLSPTVIIVRLPTGVCGIIVEKVTGIEKCAVTQPFYGRTHDSGRPANIDFIIGYQSIGGRNIVVIDVPTLLQPILQ</sequence>
<dbReference type="InterPro" id="IPR002545">
    <property type="entry name" value="CheW-lke_dom"/>
</dbReference>
<dbReference type="SUPFAM" id="SSF50341">
    <property type="entry name" value="CheW-like"/>
    <property type="match status" value="1"/>
</dbReference>
<dbReference type="InterPro" id="IPR036061">
    <property type="entry name" value="CheW-like_dom_sf"/>
</dbReference>
<dbReference type="Pfam" id="PF01584">
    <property type="entry name" value="CheW"/>
    <property type="match status" value="1"/>
</dbReference>
<dbReference type="PROSITE" id="PS50851">
    <property type="entry name" value="CHEW"/>
    <property type="match status" value="1"/>
</dbReference>
<dbReference type="AlphaFoldDB" id="A0A6I3T045"/>
<evidence type="ECO:0000259" key="1">
    <source>
        <dbReference type="PROSITE" id="PS50851"/>
    </source>
</evidence>
<dbReference type="EMBL" id="WNKZ01000060">
    <property type="protein sequence ID" value="MTV54749.1"/>
    <property type="molecule type" value="Genomic_DNA"/>
</dbReference>
<evidence type="ECO:0000313" key="2">
    <source>
        <dbReference type="EMBL" id="MTV54749.1"/>
    </source>
</evidence>
<evidence type="ECO:0000313" key="3">
    <source>
        <dbReference type="Proteomes" id="UP000430634"/>
    </source>
</evidence>
<gene>
    <name evidence="2" type="ORF">GM672_18630</name>
</gene>
<dbReference type="GO" id="GO:0007165">
    <property type="term" value="P:signal transduction"/>
    <property type="evidence" value="ECO:0007669"/>
    <property type="project" value="InterPro"/>
</dbReference>
<reference evidence="2 3" key="1">
    <citation type="submission" date="2019-11" db="EMBL/GenBank/DDBJ databases">
        <title>Type strains purchased from KCTC, JCM and DSMZ.</title>
        <authorList>
            <person name="Lu H."/>
        </authorList>
    </citation>
    <scope>NUCLEOTIDE SEQUENCE [LARGE SCALE GENOMIC DNA]</scope>
    <source>
        <strain evidence="2 3">KCTC 52429</strain>
    </source>
</reference>
<dbReference type="GO" id="GO:0006935">
    <property type="term" value="P:chemotaxis"/>
    <property type="evidence" value="ECO:0007669"/>
    <property type="project" value="InterPro"/>
</dbReference>
<dbReference type="Gene3D" id="2.30.30.40">
    <property type="entry name" value="SH3 Domains"/>
    <property type="match status" value="1"/>
</dbReference>
<feature type="domain" description="CheW-like" evidence="1">
    <location>
        <begin position="28"/>
        <end position="169"/>
    </location>
</feature>
<name>A0A6I3T045_9BURK</name>
<organism evidence="2 3">
    <name type="scientific">Pseudoduganella buxea</name>
    <dbReference type="NCBI Taxonomy" id="1949069"/>
    <lineage>
        <taxon>Bacteria</taxon>
        <taxon>Pseudomonadati</taxon>
        <taxon>Pseudomonadota</taxon>
        <taxon>Betaproteobacteria</taxon>
        <taxon>Burkholderiales</taxon>
        <taxon>Oxalobacteraceae</taxon>
        <taxon>Telluria group</taxon>
        <taxon>Pseudoduganella</taxon>
    </lineage>
</organism>
<dbReference type="SMART" id="SM00260">
    <property type="entry name" value="CheW"/>
    <property type="match status" value="1"/>
</dbReference>